<reference evidence="1" key="1">
    <citation type="submission" date="2014-05" db="EMBL/GenBank/DDBJ databases">
        <authorList>
            <person name="Chronopoulou M."/>
        </authorList>
    </citation>
    <scope>NUCLEOTIDE SEQUENCE</scope>
    <source>
        <tissue evidence="1">Whole organism</tissue>
    </source>
</reference>
<proteinExistence type="predicted"/>
<protein>
    <submittedName>
        <fullName evidence="1">Uncharacterized protein</fullName>
    </submittedName>
</protein>
<sequence length="63" mass="7453">KYNVNLIIGVNYYYKICFLILDSLIRSGNPSYSYIFYDFLFSNAALHHKRVFQPVIKVLFNVV</sequence>
<name>A0A0K2T2S8_LEPSM</name>
<accession>A0A0K2T2S8</accession>
<organism evidence="1">
    <name type="scientific">Lepeophtheirus salmonis</name>
    <name type="common">Salmon louse</name>
    <name type="synonym">Caligus salmonis</name>
    <dbReference type="NCBI Taxonomy" id="72036"/>
    <lineage>
        <taxon>Eukaryota</taxon>
        <taxon>Metazoa</taxon>
        <taxon>Ecdysozoa</taxon>
        <taxon>Arthropoda</taxon>
        <taxon>Crustacea</taxon>
        <taxon>Multicrustacea</taxon>
        <taxon>Hexanauplia</taxon>
        <taxon>Copepoda</taxon>
        <taxon>Siphonostomatoida</taxon>
        <taxon>Caligidae</taxon>
        <taxon>Lepeophtheirus</taxon>
    </lineage>
</organism>
<feature type="non-terminal residue" evidence="1">
    <location>
        <position position="1"/>
    </location>
</feature>
<dbReference type="EMBL" id="HACA01002769">
    <property type="protein sequence ID" value="CDW20130.1"/>
    <property type="molecule type" value="Transcribed_RNA"/>
</dbReference>
<dbReference type="AlphaFoldDB" id="A0A0K2T2S8"/>
<evidence type="ECO:0000313" key="1">
    <source>
        <dbReference type="EMBL" id="CDW20130.1"/>
    </source>
</evidence>